<sequence>MKTLGIILIIAGIAMVVIRGFSVQTEKEVVDIGPLEVNKKENKWVGWPTYAGGIVAVVGVVLLVSGSKKRA</sequence>
<proteinExistence type="predicted"/>
<feature type="transmembrane region" description="Helical" evidence="1">
    <location>
        <begin position="44"/>
        <end position="64"/>
    </location>
</feature>
<dbReference type="AlphaFoldDB" id="A0A562T0K7"/>
<dbReference type="OrthoDB" id="1375121at2"/>
<keyword evidence="3" id="KW-1185">Reference proteome</keyword>
<evidence type="ECO:0000313" key="2">
    <source>
        <dbReference type="EMBL" id="TWI86794.1"/>
    </source>
</evidence>
<keyword evidence="1" id="KW-0472">Membrane</keyword>
<dbReference type="EMBL" id="VLLG01000004">
    <property type="protein sequence ID" value="TWI86794.1"/>
    <property type="molecule type" value="Genomic_DNA"/>
</dbReference>
<evidence type="ECO:0000313" key="3">
    <source>
        <dbReference type="Proteomes" id="UP000316778"/>
    </source>
</evidence>
<gene>
    <name evidence="2" type="ORF">LX66_4058</name>
</gene>
<keyword evidence="1" id="KW-0812">Transmembrane</keyword>
<keyword evidence="1" id="KW-1133">Transmembrane helix</keyword>
<accession>A0A562T0K7</accession>
<dbReference type="Proteomes" id="UP000316778">
    <property type="component" value="Unassembled WGS sequence"/>
</dbReference>
<organism evidence="2 3">
    <name type="scientific">Chitinophaga japonensis</name>
    <name type="common">Flexibacter japonensis</name>
    <dbReference type="NCBI Taxonomy" id="104662"/>
    <lineage>
        <taxon>Bacteria</taxon>
        <taxon>Pseudomonadati</taxon>
        <taxon>Bacteroidota</taxon>
        <taxon>Chitinophagia</taxon>
        <taxon>Chitinophagales</taxon>
        <taxon>Chitinophagaceae</taxon>
        <taxon>Chitinophaga</taxon>
    </lineage>
</organism>
<protein>
    <recommendedName>
        <fullName evidence="4">DUF3185 domain-containing protein</fullName>
    </recommendedName>
</protein>
<reference evidence="2 3" key="1">
    <citation type="journal article" date="2013" name="Stand. Genomic Sci.">
        <title>Genomic Encyclopedia of Type Strains, Phase I: The one thousand microbial genomes (KMG-I) project.</title>
        <authorList>
            <person name="Kyrpides N.C."/>
            <person name="Woyke T."/>
            <person name="Eisen J.A."/>
            <person name="Garrity G."/>
            <person name="Lilburn T.G."/>
            <person name="Beck B.J."/>
            <person name="Whitman W.B."/>
            <person name="Hugenholtz P."/>
            <person name="Klenk H.P."/>
        </authorList>
    </citation>
    <scope>NUCLEOTIDE SEQUENCE [LARGE SCALE GENOMIC DNA]</scope>
    <source>
        <strain evidence="2 3">DSM 13484</strain>
    </source>
</reference>
<dbReference type="RefSeq" id="WP_145716874.1">
    <property type="nucleotide sequence ID" value="NZ_BAAAFY010000004.1"/>
</dbReference>
<evidence type="ECO:0000256" key="1">
    <source>
        <dbReference type="SAM" id="Phobius"/>
    </source>
</evidence>
<comment type="caution">
    <text evidence="2">The sequence shown here is derived from an EMBL/GenBank/DDBJ whole genome shotgun (WGS) entry which is preliminary data.</text>
</comment>
<evidence type="ECO:0008006" key="4">
    <source>
        <dbReference type="Google" id="ProtNLM"/>
    </source>
</evidence>
<name>A0A562T0K7_CHIJA</name>